<dbReference type="RefSeq" id="WP_192777548.1">
    <property type="nucleotide sequence ID" value="NZ_BAAASY010000004.1"/>
</dbReference>
<dbReference type="Proteomes" id="UP000661607">
    <property type="component" value="Unassembled WGS sequence"/>
</dbReference>
<dbReference type="EMBL" id="JADBEF010000001">
    <property type="protein sequence ID" value="MBE1562877.1"/>
    <property type="molecule type" value="Genomic_DNA"/>
</dbReference>
<dbReference type="InterPro" id="IPR050515">
    <property type="entry name" value="Beta-lactam/transpept"/>
</dbReference>
<dbReference type="Gene3D" id="3.90.1310.10">
    <property type="entry name" value="Penicillin-binding protein 2a (Domain 2)"/>
    <property type="match status" value="1"/>
</dbReference>
<sequence length="477" mass="49940">MNIPLRRVALVCAVMMFLLLGNVTFIQAFRAPALNADPRNQRTLIARFDHPRGKILTSDGTVIAGSRKTRNAGYTYRRTYPEGNLYAAVTGYASLYTTTGLERAEDARLSGGDPKVRLRALVRDGIAQGADVRTTIDERAQRAAYEGLAATGGRGAAVALNPATGAILALVSYPSYDPGRYTTFDSGKLARADRELRGDPGQPLLNRALNQTYPPGSTFKVVTTAAGLTSGRYTPDSQVEAPPRLLLPGTSTQLGNSGGESCGDGHPPLAYAFQASCNTAFVAMGLDLGQDVLRRQAAAFGFDGAGLRVPMPVSPSVYPSGMDQAQTAMSAIGQFDVRATPLQVAMLSAAVANDGALMAPYLVEEVRLPDGAVVERAEPSRWRAAMSAQDANDLTTMMITVTRPGGTGTAAAIPGVEVAAKTGTAENVQGAQDHALFTGFAPADDPQVAVGVVVERAGFGGDVAAPIARHIMEAVLD</sequence>
<evidence type="ECO:0000259" key="2">
    <source>
        <dbReference type="Pfam" id="PF21922"/>
    </source>
</evidence>
<feature type="domain" description="Penicillin-binding protein transpeptidase" evidence="1">
    <location>
        <begin position="155"/>
        <end position="473"/>
    </location>
</feature>
<accession>A0ABR9KLI6</accession>
<dbReference type="Pfam" id="PF21922">
    <property type="entry name" value="PBP_dimer_2"/>
    <property type="match status" value="1"/>
</dbReference>
<dbReference type="InterPro" id="IPR054120">
    <property type="entry name" value="PBPA_dimer"/>
</dbReference>
<keyword evidence="3" id="KW-0808">Transferase</keyword>
<evidence type="ECO:0000313" key="3">
    <source>
        <dbReference type="EMBL" id="MBE1562877.1"/>
    </source>
</evidence>
<keyword evidence="4" id="KW-1185">Reference proteome</keyword>
<dbReference type="GO" id="GO:0016757">
    <property type="term" value="F:glycosyltransferase activity"/>
    <property type="evidence" value="ECO:0007669"/>
    <property type="project" value="UniProtKB-KW"/>
</dbReference>
<comment type="caution">
    <text evidence="3">The sequence shown here is derived from an EMBL/GenBank/DDBJ whole genome shotgun (WGS) entry which is preliminary data.</text>
</comment>
<dbReference type="Gene3D" id="3.40.710.10">
    <property type="entry name" value="DD-peptidase/beta-lactamase superfamily"/>
    <property type="match status" value="1"/>
</dbReference>
<gene>
    <name evidence="3" type="ORF">H4W81_005656</name>
</gene>
<dbReference type="InterPro" id="IPR001460">
    <property type="entry name" value="PCN-bd_Tpept"/>
</dbReference>
<dbReference type="SUPFAM" id="SSF56601">
    <property type="entry name" value="beta-lactamase/transpeptidase-like"/>
    <property type="match status" value="1"/>
</dbReference>
<protein>
    <submittedName>
        <fullName evidence="3">Peptidoglycan glycosyltransferase</fullName>
        <ecNumber evidence="3">2.4.1.129</ecNumber>
    </submittedName>
</protein>
<organism evidence="3 4">
    <name type="scientific">Nonomuraea africana</name>
    <dbReference type="NCBI Taxonomy" id="46171"/>
    <lineage>
        <taxon>Bacteria</taxon>
        <taxon>Bacillati</taxon>
        <taxon>Actinomycetota</taxon>
        <taxon>Actinomycetes</taxon>
        <taxon>Streptosporangiales</taxon>
        <taxon>Streptosporangiaceae</taxon>
        <taxon>Nonomuraea</taxon>
    </lineage>
</organism>
<proteinExistence type="predicted"/>
<dbReference type="Pfam" id="PF00905">
    <property type="entry name" value="Transpeptidase"/>
    <property type="match status" value="1"/>
</dbReference>
<dbReference type="PANTHER" id="PTHR30627:SF24">
    <property type="entry name" value="PENICILLIN-BINDING PROTEIN 4B"/>
    <property type="match status" value="1"/>
</dbReference>
<evidence type="ECO:0000313" key="4">
    <source>
        <dbReference type="Proteomes" id="UP000661607"/>
    </source>
</evidence>
<keyword evidence="3" id="KW-0328">Glycosyltransferase</keyword>
<feature type="domain" description="Penicillin binding protein A dimerisation" evidence="2">
    <location>
        <begin position="52"/>
        <end position="121"/>
    </location>
</feature>
<name>A0ABR9KLI6_9ACTN</name>
<dbReference type="EC" id="2.4.1.129" evidence="3"/>
<dbReference type="InterPro" id="IPR036138">
    <property type="entry name" value="PBP_dimer_sf"/>
</dbReference>
<evidence type="ECO:0000259" key="1">
    <source>
        <dbReference type="Pfam" id="PF00905"/>
    </source>
</evidence>
<reference evidence="3 4" key="1">
    <citation type="submission" date="2020-10" db="EMBL/GenBank/DDBJ databases">
        <title>Sequencing the genomes of 1000 actinobacteria strains.</title>
        <authorList>
            <person name="Klenk H.-P."/>
        </authorList>
    </citation>
    <scope>NUCLEOTIDE SEQUENCE [LARGE SCALE GENOMIC DNA]</scope>
    <source>
        <strain evidence="3 4">DSM 43748</strain>
    </source>
</reference>
<dbReference type="SUPFAM" id="SSF56519">
    <property type="entry name" value="Penicillin binding protein dimerisation domain"/>
    <property type="match status" value="1"/>
</dbReference>
<dbReference type="PANTHER" id="PTHR30627">
    <property type="entry name" value="PEPTIDOGLYCAN D,D-TRANSPEPTIDASE"/>
    <property type="match status" value="1"/>
</dbReference>
<dbReference type="InterPro" id="IPR012338">
    <property type="entry name" value="Beta-lactam/transpept-like"/>
</dbReference>